<reference evidence="2" key="2">
    <citation type="submission" date="2015-01" db="EMBL/GenBank/DDBJ databases">
        <title>Evolutionary Origins and Diversification of the Mycorrhizal Mutualists.</title>
        <authorList>
            <consortium name="DOE Joint Genome Institute"/>
            <consortium name="Mycorrhizal Genomics Consortium"/>
            <person name="Kohler A."/>
            <person name="Kuo A."/>
            <person name="Nagy L.G."/>
            <person name="Floudas D."/>
            <person name="Copeland A."/>
            <person name="Barry K.W."/>
            <person name="Cichocki N."/>
            <person name="Veneault-Fourrey C."/>
            <person name="LaButti K."/>
            <person name="Lindquist E.A."/>
            <person name="Lipzen A."/>
            <person name="Lundell T."/>
            <person name="Morin E."/>
            <person name="Murat C."/>
            <person name="Riley R."/>
            <person name="Ohm R."/>
            <person name="Sun H."/>
            <person name="Tunlid A."/>
            <person name="Henrissat B."/>
            <person name="Grigoriev I.V."/>
            <person name="Hibbett D.S."/>
            <person name="Martin F."/>
        </authorList>
    </citation>
    <scope>NUCLEOTIDE SEQUENCE [LARGE SCALE GENOMIC DNA]</scope>
    <source>
        <strain evidence="2">Marx 270</strain>
    </source>
</reference>
<keyword evidence="2" id="KW-1185">Reference proteome</keyword>
<dbReference type="Proteomes" id="UP000054217">
    <property type="component" value="Unassembled WGS sequence"/>
</dbReference>
<dbReference type="HOGENOM" id="CLU_2574806_0_0_1"/>
<organism evidence="1 2">
    <name type="scientific">Pisolithus tinctorius Marx 270</name>
    <dbReference type="NCBI Taxonomy" id="870435"/>
    <lineage>
        <taxon>Eukaryota</taxon>
        <taxon>Fungi</taxon>
        <taxon>Dikarya</taxon>
        <taxon>Basidiomycota</taxon>
        <taxon>Agaricomycotina</taxon>
        <taxon>Agaricomycetes</taxon>
        <taxon>Agaricomycetidae</taxon>
        <taxon>Boletales</taxon>
        <taxon>Sclerodermatineae</taxon>
        <taxon>Pisolithaceae</taxon>
        <taxon>Pisolithus</taxon>
    </lineage>
</organism>
<dbReference type="AlphaFoldDB" id="A0A0C3Q079"/>
<dbReference type="EMBL" id="KN831944">
    <property type="protein sequence ID" value="KIO15264.1"/>
    <property type="molecule type" value="Genomic_DNA"/>
</dbReference>
<sequence>MDNARSRHYIASSKSTTCIKQQYSWIRNRVYNGKLKICHANSVSLPCRFIDVERGQEEPSGKSWIVSCRRKTYVMKTKYLK</sequence>
<dbReference type="OrthoDB" id="6513042at2759"/>
<reference evidence="1 2" key="1">
    <citation type="submission" date="2014-04" db="EMBL/GenBank/DDBJ databases">
        <authorList>
            <consortium name="DOE Joint Genome Institute"/>
            <person name="Kuo A."/>
            <person name="Kohler A."/>
            <person name="Costa M.D."/>
            <person name="Nagy L.G."/>
            <person name="Floudas D."/>
            <person name="Copeland A."/>
            <person name="Barry K.W."/>
            <person name="Cichocki N."/>
            <person name="Veneault-Fourrey C."/>
            <person name="LaButti K."/>
            <person name="Lindquist E.A."/>
            <person name="Lipzen A."/>
            <person name="Lundell T."/>
            <person name="Morin E."/>
            <person name="Murat C."/>
            <person name="Sun H."/>
            <person name="Tunlid A."/>
            <person name="Henrissat B."/>
            <person name="Grigoriev I.V."/>
            <person name="Hibbett D.S."/>
            <person name="Martin F."/>
            <person name="Nordberg H.P."/>
            <person name="Cantor M.N."/>
            <person name="Hua S.X."/>
        </authorList>
    </citation>
    <scope>NUCLEOTIDE SEQUENCE [LARGE SCALE GENOMIC DNA]</scope>
    <source>
        <strain evidence="1 2">Marx 270</strain>
    </source>
</reference>
<accession>A0A0C3Q079</accession>
<evidence type="ECO:0000313" key="1">
    <source>
        <dbReference type="EMBL" id="KIO15264.1"/>
    </source>
</evidence>
<proteinExistence type="predicted"/>
<gene>
    <name evidence="1" type="ORF">M404DRAFT_211256</name>
</gene>
<evidence type="ECO:0000313" key="2">
    <source>
        <dbReference type="Proteomes" id="UP000054217"/>
    </source>
</evidence>
<name>A0A0C3Q079_PISTI</name>
<protein>
    <submittedName>
        <fullName evidence="1">Uncharacterized protein</fullName>
    </submittedName>
</protein>
<dbReference type="InParanoid" id="A0A0C3Q079"/>